<evidence type="ECO:0000256" key="1">
    <source>
        <dbReference type="ARBA" id="ARBA00023604"/>
    </source>
</evidence>
<organism evidence="2 3">
    <name type="scientific">Colletotrichum cuscutae</name>
    <dbReference type="NCBI Taxonomy" id="1209917"/>
    <lineage>
        <taxon>Eukaryota</taxon>
        <taxon>Fungi</taxon>
        <taxon>Dikarya</taxon>
        <taxon>Ascomycota</taxon>
        <taxon>Pezizomycotina</taxon>
        <taxon>Sordariomycetes</taxon>
        <taxon>Hypocreomycetidae</taxon>
        <taxon>Glomerellales</taxon>
        <taxon>Glomerellaceae</taxon>
        <taxon>Colletotrichum</taxon>
        <taxon>Colletotrichum acutatum species complex</taxon>
    </lineage>
</organism>
<dbReference type="InterPro" id="IPR044053">
    <property type="entry name" value="AsaB-like"/>
</dbReference>
<dbReference type="PANTHER" id="PTHR34598">
    <property type="entry name" value="BLL6449 PROTEIN"/>
    <property type="match status" value="1"/>
</dbReference>
<evidence type="ECO:0000313" key="2">
    <source>
        <dbReference type="EMBL" id="KAK1471445.1"/>
    </source>
</evidence>
<dbReference type="GO" id="GO:0032259">
    <property type="term" value="P:methylation"/>
    <property type="evidence" value="ECO:0007669"/>
    <property type="project" value="UniProtKB-KW"/>
</dbReference>
<gene>
    <name evidence="2" type="ORF">CCUS01_05927</name>
</gene>
<dbReference type="GO" id="GO:0016491">
    <property type="term" value="F:oxidoreductase activity"/>
    <property type="evidence" value="ECO:0007669"/>
    <property type="project" value="InterPro"/>
</dbReference>
<keyword evidence="2" id="KW-0489">Methyltransferase</keyword>
<dbReference type="Proteomes" id="UP001239213">
    <property type="component" value="Unassembled WGS sequence"/>
</dbReference>
<dbReference type="AlphaFoldDB" id="A0AAI9VAZ5"/>
<comment type="similarity">
    <text evidence="1">Belongs to the asaB hydroxylase/desaturase family.</text>
</comment>
<dbReference type="NCBIfam" id="NF041278">
    <property type="entry name" value="CmcJ_NvfI_EfuI"/>
    <property type="match status" value="1"/>
</dbReference>
<keyword evidence="2" id="KW-0808">Transferase</keyword>
<sequence>MDSTKDFTTEIRYVHKDPLFKREKPYSADFDPGDGKPQTNHVSSPTAMLIRHISPHESFDLNVHGFCVLKSSSTVSPEDILMRPREVEDVCFKEAEALLQTHFPEYERIDAMSLTVRKRDVRFPALQGSPAHLVTHEQPATRPHCDYSIRGVATQLQMCFPGQLEFFDGKDYDLLKYVARELSSVQQAGSIGPNDDYPLTLCNHTSIAPDDIFDSDAVHRDRVSENSLLHPNKKHRWHYIAGQMPDDILVFRNTDSKGTRPRAFHCAVNNPLSKSPLRQSMEIRFVAFRRPEAIVS</sequence>
<dbReference type="EMBL" id="MPDP01000201">
    <property type="protein sequence ID" value="KAK1471445.1"/>
    <property type="molecule type" value="Genomic_DNA"/>
</dbReference>
<name>A0AAI9VAZ5_9PEZI</name>
<evidence type="ECO:0000313" key="3">
    <source>
        <dbReference type="Proteomes" id="UP001239213"/>
    </source>
</evidence>
<dbReference type="PANTHER" id="PTHR34598:SF3">
    <property type="entry name" value="OXIDOREDUCTASE AN1597"/>
    <property type="match status" value="1"/>
</dbReference>
<dbReference type="GO" id="GO:0008168">
    <property type="term" value="F:methyltransferase activity"/>
    <property type="evidence" value="ECO:0007669"/>
    <property type="project" value="UniProtKB-KW"/>
</dbReference>
<accession>A0AAI9VAZ5</accession>
<proteinExistence type="inferred from homology"/>
<protein>
    <submittedName>
        <fullName evidence="2">Methyltransferase CmcJ</fullName>
    </submittedName>
</protein>
<comment type="caution">
    <text evidence="2">The sequence shown here is derived from an EMBL/GenBank/DDBJ whole genome shotgun (WGS) entry which is preliminary data.</text>
</comment>
<reference evidence="2" key="1">
    <citation type="submission" date="2016-11" db="EMBL/GenBank/DDBJ databases">
        <title>The genome sequence of Colletotrichum cuscutae.</title>
        <authorList>
            <person name="Baroncelli R."/>
        </authorList>
    </citation>
    <scope>NUCLEOTIDE SEQUENCE</scope>
    <source>
        <strain evidence="2">IMI 304802</strain>
    </source>
</reference>
<keyword evidence="3" id="KW-1185">Reference proteome</keyword>